<protein>
    <recommendedName>
        <fullName evidence="4">PH domain-containing protein</fullName>
    </recommendedName>
</protein>
<organism evidence="2 3">
    <name type="scientific">Acorus calamus</name>
    <name type="common">Sweet flag</name>
    <dbReference type="NCBI Taxonomy" id="4465"/>
    <lineage>
        <taxon>Eukaryota</taxon>
        <taxon>Viridiplantae</taxon>
        <taxon>Streptophyta</taxon>
        <taxon>Embryophyta</taxon>
        <taxon>Tracheophyta</taxon>
        <taxon>Spermatophyta</taxon>
        <taxon>Magnoliopsida</taxon>
        <taxon>Liliopsida</taxon>
        <taxon>Acoraceae</taxon>
        <taxon>Acorus</taxon>
    </lineage>
</organism>
<evidence type="ECO:0000313" key="2">
    <source>
        <dbReference type="EMBL" id="KAK1326320.1"/>
    </source>
</evidence>
<gene>
    <name evidence="2" type="ORF">QJS10_CPA01g00778</name>
</gene>
<evidence type="ECO:0000313" key="3">
    <source>
        <dbReference type="Proteomes" id="UP001180020"/>
    </source>
</evidence>
<name>A0AAV9FK40_ACOCL</name>
<sequence>MASSNGSPRVEETENSLEKIKRQLTSGSGRRLLQDIGTPQKKEYFLCAETPGAARAWVSTLHATQLVLRAHKEAVNSLGGNGSSKLGTVATVVAAANSTAAEATKEIESAMRISMRAALGLVPNKPNDGQWDDLTVMKSNTKQVVPGIESSISLTKHVDSSDANVDKACLSDSRTVTLSRDAVVQLGVDRVDVRQIGDGEWSDIQSMDSRIADVREISSEPEGSSLDISVVSPAVHDHEHQGE</sequence>
<comment type="caution">
    <text evidence="2">The sequence shown here is derived from an EMBL/GenBank/DDBJ whole genome shotgun (WGS) entry which is preliminary data.</text>
</comment>
<evidence type="ECO:0008006" key="4">
    <source>
        <dbReference type="Google" id="ProtNLM"/>
    </source>
</evidence>
<evidence type="ECO:0000256" key="1">
    <source>
        <dbReference type="SAM" id="MobiDB-lite"/>
    </source>
</evidence>
<dbReference type="AlphaFoldDB" id="A0AAV9FK40"/>
<dbReference type="Proteomes" id="UP001180020">
    <property type="component" value="Unassembled WGS sequence"/>
</dbReference>
<keyword evidence="3" id="KW-1185">Reference proteome</keyword>
<feature type="compositionally biased region" description="Basic and acidic residues" evidence="1">
    <location>
        <begin position="9"/>
        <end position="21"/>
    </location>
</feature>
<accession>A0AAV9FK40</accession>
<feature type="region of interest" description="Disordered" evidence="1">
    <location>
        <begin position="1"/>
        <end position="33"/>
    </location>
</feature>
<proteinExistence type="predicted"/>
<dbReference type="EMBL" id="JAUJYO010000001">
    <property type="protein sequence ID" value="KAK1326320.1"/>
    <property type="molecule type" value="Genomic_DNA"/>
</dbReference>
<reference evidence="2" key="2">
    <citation type="submission" date="2023-06" db="EMBL/GenBank/DDBJ databases">
        <authorList>
            <person name="Ma L."/>
            <person name="Liu K.-W."/>
            <person name="Li Z."/>
            <person name="Hsiao Y.-Y."/>
            <person name="Qi Y."/>
            <person name="Fu T."/>
            <person name="Tang G."/>
            <person name="Zhang D."/>
            <person name="Sun W.-H."/>
            <person name="Liu D.-K."/>
            <person name="Li Y."/>
            <person name="Chen G.-Z."/>
            <person name="Liu X.-D."/>
            <person name="Liao X.-Y."/>
            <person name="Jiang Y.-T."/>
            <person name="Yu X."/>
            <person name="Hao Y."/>
            <person name="Huang J."/>
            <person name="Zhao X.-W."/>
            <person name="Ke S."/>
            <person name="Chen Y.-Y."/>
            <person name="Wu W.-L."/>
            <person name="Hsu J.-L."/>
            <person name="Lin Y.-F."/>
            <person name="Huang M.-D."/>
            <person name="Li C.-Y."/>
            <person name="Huang L."/>
            <person name="Wang Z.-W."/>
            <person name="Zhao X."/>
            <person name="Zhong W.-Y."/>
            <person name="Peng D.-H."/>
            <person name="Ahmad S."/>
            <person name="Lan S."/>
            <person name="Zhang J.-S."/>
            <person name="Tsai W.-C."/>
            <person name="Van De Peer Y."/>
            <person name="Liu Z.-J."/>
        </authorList>
    </citation>
    <scope>NUCLEOTIDE SEQUENCE</scope>
    <source>
        <strain evidence="2">CP</strain>
        <tissue evidence="2">Leaves</tissue>
    </source>
</reference>
<feature type="region of interest" description="Disordered" evidence="1">
    <location>
        <begin position="217"/>
        <end position="243"/>
    </location>
</feature>
<reference evidence="2" key="1">
    <citation type="journal article" date="2023" name="Nat. Commun.">
        <title>Diploid and tetraploid genomes of Acorus and the evolution of monocots.</title>
        <authorList>
            <person name="Ma L."/>
            <person name="Liu K.W."/>
            <person name="Li Z."/>
            <person name="Hsiao Y.Y."/>
            <person name="Qi Y."/>
            <person name="Fu T."/>
            <person name="Tang G.D."/>
            <person name="Zhang D."/>
            <person name="Sun W.H."/>
            <person name="Liu D.K."/>
            <person name="Li Y."/>
            <person name="Chen G.Z."/>
            <person name="Liu X.D."/>
            <person name="Liao X.Y."/>
            <person name="Jiang Y.T."/>
            <person name="Yu X."/>
            <person name="Hao Y."/>
            <person name="Huang J."/>
            <person name="Zhao X.W."/>
            <person name="Ke S."/>
            <person name="Chen Y.Y."/>
            <person name="Wu W.L."/>
            <person name="Hsu J.L."/>
            <person name="Lin Y.F."/>
            <person name="Huang M.D."/>
            <person name="Li C.Y."/>
            <person name="Huang L."/>
            <person name="Wang Z.W."/>
            <person name="Zhao X."/>
            <person name="Zhong W.Y."/>
            <person name="Peng D.H."/>
            <person name="Ahmad S."/>
            <person name="Lan S."/>
            <person name="Zhang J.S."/>
            <person name="Tsai W.C."/>
            <person name="Van de Peer Y."/>
            <person name="Liu Z.J."/>
        </authorList>
    </citation>
    <scope>NUCLEOTIDE SEQUENCE</scope>
    <source>
        <strain evidence="2">CP</strain>
    </source>
</reference>